<dbReference type="SMART" id="SM00342">
    <property type="entry name" value="HTH_ARAC"/>
    <property type="match status" value="1"/>
</dbReference>
<dbReference type="GO" id="GO:0003700">
    <property type="term" value="F:DNA-binding transcription factor activity"/>
    <property type="evidence" value="ECO:0007669"/>
    <property type="project" value="InterPro"/>
</dbReference>
<dbReference type="InterPro" id="IPR018060">
    <property type="entry name" value="HTH_AraC"/>
</dbReference>
<dbReference type="Pfam" id="PF00072">
    <property type="entry name" value="Response_reg"/>
    <property type="match status" value="1"/>
</dbReference>
<dbReference type="Pfam" id="PF12833">
    <property type="entry name" value="HTH_18"/>
    <property type="match status" value="1"/>
</dbReference>
<dbReference type="Proteomes" id="UP000823891">
    <property type="component" value="Unassembled WGS sequence"/>
</dbReference>
<dbReference type="PROSITE" id="PS01124">
    <property type="entry name" value="HTH_ARAC_FAMILY_2"/>
    <property type="match status" value="1"/>
</dbReference>
<evidence type="ECO:0000256" key="2">
    <source>
        <dbReference type="ARBA" id="ARBA00023015"/>
    </source>
</evidence>
<reference evidence="9" key="2">
    <citation type="submission" date="2021-04" db="EMBL/GenBank/DDBJ databases">
        <authorList>
            <person name="Gilroy R."/>
        </authorList>
    </citation>
    <scope>NUCLEOTIDE SEQUENCE</scope>
    <source>
        <strain evidence="9">USAMLcec2-132</strain>
    </source>
</reference>
<evidence type="ECO:0000259" key="7">
    <source>
        <dbReference type="PROSITE" id="PS01124"/>
    </source>
</evidence>
<feature type="domain" description="HTH araC/xylS-type" evidence="7">
    <location>
        <begin position="323"/>
        <end position="421"/>
    </location>
</feature>
<evidence type="ECO:0000256" key="5">
    <source>
        <dbReference type="ARBA" id="ARBA00024867"/>
    </source>
</evidence>
<dbReference type="Gene3D" id="1.10.10.60">
    <property type="entry name" value="Homeodomain-like"/>
    <property type="match status" value="2"/>
</dbReference>
<dbReference type="CDD" id="cd17536">
    <property type="entry name" value="REC_YesN-like"/>
    <property type="match status" value="1"/>
</dbReference>
<evidence type="ECO:0000313" key="9">
    <source>
        <dbReference type="EMBL" id="HJC23672.1"/>
    </source>
</evidence>
<name>A0A9D2SQN3_9FIRM</name>
<feature type="modified residue" description="4-aspartylphosphate" evidence="6">
    <location>
        <position position="55"/>
    </location>
</feature>
<dbReference type="EMBL" id="DWWS01000028">
    <property type="protein sequence ID" value="HJC23672.1"/>
    <property type="molecule type" value="Genomic_DNA"/>
</dbReference>
<keyword evidence="4" id="KW-0804">Transcription</keyword>
<keyword evidence="3" id="KW-0238">DNA-binding</keyword>
<gene>
    <name evidence="9" type="ORF">H9761_08220</name>
</gene>
<dbReference type="SMART" id="SM00448">
    <property type="entry name" value="REC"/>
    <property type="match status" value="1"/>
</dbReference>
<protein>
    <recommendedName>
        <fullName evidence="1">Stage 0 sporulation protein A homolog</fullName>
    </recommendedName>
</protein>
<dbReference type="InterPro" id="IPR001789">
    <property type="entry name" value="Sig_transdc_resp-reg_receiver"/>
</dbReference>
<feature type="domain" description="Response regulatory" evidence="8">
    <location>
        <begin position="3"/>
        <end position="120"/>
    </location>
</feature>
<dbReference type="AlphaFoldDB" id="A0A9D2SQN3"/>
<organism evidence="9 10">
    <name type="scientific">Candidatus Eisenbergiella merdavium</name>
    <dbReference type="NCBI Taxonomy" id="2838551"/>
    <lineage>
        <taxon>Bacteria</taxon>
        <taxon>Bacillati</taxon>
        <taxon>Bacillota</taxon>
        <taxon>Clostridia</taxon>
        <taxon>Lachnospirales</taxon>
        <taxon>Lachnospiraceae</taxon>
        <taxon>Eisenbergiella</taxon>
    </lineage>
</organism>
<accession>A0A9D2SQN3</accession>
<comment type="function">
    <text evidence="5">May play the central regulatory role in sporulation. It may be an element of the effector pathway responsible for the activation of sporulation genes in response to nutritional stress. Spo0A may act in concert with spo0H (a sigma factor) to control the expression of some genes that are critical to the sporulation process.</text>
</comment>
<dbReference type="SUPFAM" id="SSF46689">
    <property type="entry name" value="Homeodomain-like"/>
    <property type="match status" value="2"/>
</dbReference>
<evidence type="ECO:0000313" key="10">
    <source>
        <dbReference type="Proteomes" id="UP000823891"/>
    </source>
</evidence>
<evidence type="ECO:0000256" key="4">
    <source>
        <dbReference type="ARBA" id="ARBA00023163"/>
    </source>
</evidence>
<dbReference type="InterPro" id="IPR009057">
    <property type="entry name" value="Homeodomain-like_sf"/>
</dbReference>
<comment type="caution">
    <text evidence="9">The sequence shown here is derived from an EMBL/GenBank/DDBJ whole genome shotgun (WGS) entry which is preliminary data.</text>
</comment>
<dbReference type="GO" id="GO:0000160">
    <property type="term" value="P:phosphorelay signal transduction system"/>
    <property type="evidence" value="ECO:0007669"/>
    <property type="project" value="InterPro"/>
</dbReference>
<dbReference type="PANTHER" id="PTHR43280:SF2">
    <property type="entry name" value="HTH-TYPE TRANSCRIPTIONAL REGULATOR EXSA"/>
    <property type="match status" value="1"/>
</dbReference>
<dbReference type="PRINTS" id="PR00032">
    <property type="entry name" value="HTHARAC"/>
</dbReference>
<evidence type="ECO:0000256" key="3">
    <source>
        <dbReference type="ARBA" id="ARBA00023125"/>
    </source>
</evidence>
<evidence type="ECO:0000256" key="6">
    <source>
        <dbReference type="PROSITE-ProRule" id="PRU00169"/>
    </source>
</evidence>
<keyword evidence="2" id="KW-0805">Transcription regulation</keyword>
<dbReference type="GO" id="GO:0043565">
    <property type="term" value="F:sequence-specific DNA binding"/>
    <property type="evidence" value="ECO:0007669"/>
    <property type="project" value="InterPro"/>
</dbReference>
<dbReference type="PANTHER" id="PTHR43280">
    <property type="entry name" value="ARAC-FAMILY TRANSCRIPTIONAL REGULATOR"/>
    <property type="match status" value="1"/>
</dbReference>
<dbReference type="InterPro" id="IPR011006">
    <property type="entry name" value="CheY-like_superfamily"/>
</dbReference>
<evidence type="ECO:0000256" key="1">
    <source>
        <dbReference type="ARBA" id="ARBA00018672"/>
    </source>
</evidence>
<dbReference type="Gene3D" id="3.40.50.2300">
    <property type="match status" value="1"/>
</dbReference>
<reference evidence="9" key="1">
    <citation type="journal article" date="2021" name="PeerJ">
        <title>Extensive microbial diversity within the chicken gut microbiome revealed by metagenomics and culture.</title>
        <authorList>
            <person name="Gilroy R."/>
            <person name="Ravi A."/>
            <person name="Getino M."/>
            <person name="Pursley I."/>
            <person name="Horton D.L."/>
            <person name="Alikhan N.F."/>
            <person name="Baker D."/>
            <person name="Gharbi K."/>
            <person name="Hall N."/>
            <person name="Watson M."/>
            <person name="Adriaenssens E.M."/>
            <person name="Foster-Nyarko E."/>
            <person name="Jarju S."/>
            <person name="Secka A."/>
            <person name="Antonio M."/>
            <person name="Oren A."/>
            <person name="Chaudhuri R.R."/>
            <person name="La Ragione R."/>
            <person name="Hildebrand F."/>
            <person name="Pallen M.J."/>
        </authorList>
    </citation>
    <scope>NUCLEOTIDE SEQUENCE</scope>
    <source>
        <strain evidence="9">USAMLcec2-132</strain>
    </source>
</reference>
<dbReference type="SUPFAM" id="SSF52172">
    <property type="entry name" value="CheY-like"/>
    <property type="match status" value="1"/>
</dbReference>
<keyword evidence="6" id="KW-0597">Phosphoprotein</keyword>
<evidence type="ECO:0000259" key="8">
    <source>
        <dbReference type="PROSITE" id="PS50110"/>
    </source>
</evidence>
<sequence>MYRVLVVDDEEMITDSLAVMLEETEEFELDVYKAYSGTEAFRLLNEYQFDIVISDICMPGTTGIELAKGIRQKWPLCRVIFQTGYDEFQYARQAIQQKVAHYILKSEGDEVLLEAIGECIRSIEKDMDVRDTLLKAREETRLYKAMLRRNLVRSLLLEQKRPDGRNWTADRLDTVLRVDRPVMLLAGKATQKLTDETALAIDMAIREKISYAVKSETVWTDEHVMIWALQPADTENLQHAQAVVKGMAEGIRRVIGQTLNVSVTFVFHEKQIPWDQALHPFEKLKAIAQTRLKAGSQIAMAGVEYFEEEPEENDADPEKTFVSRLMMYITEHLDGDLSLCALSEKLHLNPSYLSRRFKELTGRTLTEVILKQRMETACGLLKNTSYRISEIAPMVGYETSANFSKVFKKVMKVTPREYRDGEGTLH</sequence>
<dbReference type="PROSITE" id="PS50110">
    <property type="entry name" value="RESPONSE_REGULATORY"/>
    <property type="match status" value="1"/>
</dbReference>
<proteinExistence type="predicted"/>
<dbReference type="InterPro" id="IPR020449">
    <property type="entry name" value="Tscrpt_reg_AraC-type_HTH"/>
</dbReference>